<keyword evidence="2" id="KW-1185">Reference proteome</keyword>
<accession>F3QQD1</accession>
<gene>
    <name evidence="1" type="ORF">HMPREF9442_00369</name>
</gene>
<reference evidence="1 2" key="1">
    <citation type="submission" date="2011-02" db="EMBL/GenBank/DDBJ databases">
        <authorList>
            <person name="Weinstock G."/>
            <person name="Sodergren E."/>
            <person name="Clifton S."/>
            <person name="Fulton L."/>
            <person name="Fulton B."/>
            <person name="Courtney L."/>
            <person name="Fronick C."/>
            <person name="Harrison M."/>
            <person name="Strong C."/>
            <person name="Farmer C."/>
            <person name="Delahaunty K."/>
            <person name="Markovic C."/>
            <person name="Hall O."/>
            <person name="Minx P."/>
            <person name="Tomlinson C."/>
            <person name="Mitreva M."/>
            <person name="Hou S."/>
            <person name="Chen J."/>
            <person name="Wollam A."/>
            <person name="Pepin K.H."/>
            <person name="Johnson M."/>
            <person name="Bhonagiri V."/>
            <person name="Zhang X."/>
            <person name="Suruliraj S."/>
            <person name="Warren W."/>
            <person name="Chinwalla A."/>
            <person name="Mardis E.R."/>
            <person name="Wilson R.K."/>
        </authorList>
    </citation>
    <scope>NUCLEOTIDE SEQUENCE [LARGE SCALE GENOMIC DNA]</scope>
    <source>
        <strain evidence="1 2">YIT 11841</strain>
    </source>
</reference>
<evidence type="ECO:0000313" key="2">
    <source>
        <dbReference type="Proteomes" id="UP000005546"/>
    </source>
</evidence>
<dbReference type="Proteomes" id="UP000005546">
    <property type="component" value="Unassembled WGS sequence"/>
</dbReference>
<name>F3QQD1_9BACT</name>
<organism evidence="1 2">
    <name type="scientific">Paraprevotella xylaniphila YIT 11841</name>
    <dbReference type="NCBI Taxonomy" id="762982"/>
    <lineage>
        <taxon>Bacteria</taxon>
        <taxon>Pseudomonadati</taxon>
        <taxon>Bacteroidota</taxon>
        <taxon>Bacteroidia</taxon>
        <taxon>Bacteroidales</taxon>
        <taxon>Prevotellaceae</taxon>
        <taxon>Paraprevotella</taxon>
    </lineage>
</organism>
<evidence type="ECO:0000313" key="1">
    <source>
        <dbReference type="EMBL" id="EGG57422.1"/>
    </source>
</evidence>
<dbReference type="EMBL" id="AFBR01000008">
    <property type="protein sequence ID" value="EGG57422.1"/>
    <property type="molecule type" value="Genomic_DNA"/>
</dbReference>
<comment type="caution">
    <text evidence="1">The sequence shown here is derived from an EMBL/GenBank/DDBJ whole genome shotgun (WGS) entry which is preliminary data.</text>
</comment>
<proteinExistence type="predicted"/>
<dbReference type="AlphaFoldDB" id="F3QQD1"/>
<sequence>MRTDTLRKSGCIKVGQEGDILPVVPEQISLGNVDPEMARYEAPFRPELTAFLIYTIMIIKRPDASVSNEHFSRPSVAITGFQRISLCLGTSLCIDQRQGHPDVFPPMRQIFYREMQFHKLVGLLFKSIRTKIRDEGRRTK</sequence>
<dbReference type="HOGENOM" id="CLU_1833281_0_0_10"/>
<protein>
    <submittedName>
        <fullName evidence="1">Uncharacterized protein</fullName>
    </submittedName>
</protein>
<dbReference type="STRING" id="762982.HMPREF9442_00369"/>